<dbReference type="EMBL" id="LZDN01000009">
    <property type="protein sequence ID" value="OBX50999.1"/>
    <property type="molecule type" value="Genomic_DNA"/>
</dbReference>
<dbReference type="CDD" id="cd04301">
    <property type="entry name" value="NAT_SF"/>
    <property type="match status" value="1"/>
</dbReference>
<reference evidence="7 8" key="1">
    <citation type="submission" date="2016-06" db="EMBL/GenBank/DDBJ databases">
        <title>Draft genome of Moraxella nonliquefaciens CCUG 60284.</title>
        <authorList>
            <person name="Salva-Serra F."/>
            <person name="Engstrom-Jakobsson H."/>
            <person name="Thorell K."/>
            <person name="Gonzales-Siles L."/>
            <person name="Karlsson R."/>
            <person name="Boulund F."/>
            <person name="Engstrand L."/>
            <person name="Kristiansson E."/>
            <person name="Moore E."/>
        </authorList>
    </citation>
    <scope>NUCLEOTIDE SEQUENCE [LARGE SCALE GENOMIC DNA]</scope>
    <source>
        <strain evidence="7 8">CCUG 60284</strain>
    </source>
</reference>
<dbReference type="PANTHER" id="PTHR43420">
    <property type="entry name" value="ACETYLTRANSFERASE"/>
    <property type="match status" value="1"/>
</dbReference>
<protein>
    <recommendedName>
        <fullName evidence="5">[Ribosomal protein bS18]-alanine N-acetyltransferase</fullName>
        <ecNumber evidence="5">2.3.1.266</ecNumber>
    </recommendedName>
</protein>
<comment type="function">
    <text evidence="5">Acetylates the N-terminal alanine of ribosomal protein bS18.</text>
</comment>
<comment type="similarity">
    <text evidence="1 5">Belongs to the acetyltransferase family. RimI subfamily.</text>
</comment>
<evidence type="ECO:0000313" key="7">
    <source>
        <dbReference type="EMBL" id="OBX50999.1"/>
    </source>
</evidence>
<name>A0A1B8PJY8_MORNO</name>
<sequence>MTVFLNFTTPSTLQSSGHLSSISRIECELFNDAWDGLAVHSLLGQFGAGVIICCDDDDKLLGYCIYQIVFETAEILRIGTDSHHQRQGVGSALLYEFIKLCKNKAVQRILLEVRADNISAIRLYERHGFYQIDVRAGYYKDEFETVDALILQKDL</sequence>
<dbReference type="InterPro" id="IPR006464">
    <property type="entry name" value="AcTrfase_RimI/Ard1"/>
</dbReference>
<evidence type="ECO:0000256" key="3">
    <source>
        <dbReference type="ARBA" id="ARBA00022679"/>
    </source>
</evidence>
<dbReference type="InterPro" id="IPR050680">
    <property type="entry name" value="YpeA/RimI_acetyltransf"/>
</dbReference>
<dbReference type="InterPro" id="IPR016181">
    <property type="entry name" value="Acyl_CoA_acyltransferase"/>
</dbReference>
<evidence type="ECO:0000256" key="4">
    <source>
        <dbReference type="ARBA" id="ARBA00023315"/>
    </source>
</evidence>
<proteinExistence type="inferred from homology"/>
<organism evidence="7 8">
    <name type="scientific">Moraxella nonliquefaciens</name>
    <dbReference type="NCBI Taxonomy" id="478"/>
    <lineage>
        <taxon>Bacteria</taxon>
        <taxon>Pseudomonadati</taxon>
        <taxon>Pseudomonadota</taxon>
        <taxon>Gammaproteobacteria</taxon>
        <taxon>Moraxellales</taxon>
        <taxon>Moraxellaceae</taxon>
        <taxon>Moraxella</taxon>
    </lineage>
</organism>
<dbReference type="PANTHER" id="PTHR43420:SF44">
    <property type="entry name" value="ACETYLTRANSFERASE YPEA"/>
    <property type="match status" value="1"/>
</dbReference>
<evidence type="ECO:0000256" key="5">
    <source>
        <dbReference type="RuleBase" id="RU363094"/>
    </source>
</evidence>
<keyword evidence="4" id="KW-0012">Acyltransferase</keyword>
<dbReference type="InterPro" id="IPR000182">
    <property type="entry name" value="GNAT_dom"/>
</dbReference>
<comment type="subcellular location">
    <subcellularLocation>
        <location evidence="5">Cytoplasm</location>
    </subcellularLocation>
</comment>
<comment type="caution">
    <text evidence="7">The sequence shown here is derived from an EMBL/GenBank/DDBJ whole genome shotgun (WGS) entry which is preliminary data.</text>
</comment>
<keyword evidence="2 5" id="KW-0963">Cytoplasm</keyword>
<evidence type="ECO:0000313" key="8">
    <source>
        <dbReference type="Proteomes" id="UP000092671"/>
    </source>
</evidence>
<dbReference type="GO" id="GO:0008999">
    <property type="term" value="F:protein-N-terminal-alanine acetyltransferase activity"/>
    <property type="evidence" value="ECO:0007669"/>
    <property type="project" value="UniProtKB-EC"/>
</dbReference>
<accession>A0A1B8PJY8</accession>
<dbReference type="Gene3D" id="3.40.630.30">
    <property type="match status" value="1"/>
</dbReference>
<dbReference type="OrthoDB" id="9796919at2"/>
<dbReference type="SUPFAM" id="SSF55729">
    <property type="entry name" value="Acyl-CoA N-acyltransferases (Nat)"/>
    <property type="match status" value="1"/>
</dbReference>
<dbReference type="EC" id="2.3.1.266" evidence="5"/>
<dbReference type="PROSITE" id="PS51186">
    <property type="entry name" value="GNAT"/>
    <property type="match status" value="1"/>
</dbReference>
<dbReference type="Pfam" id="PF00583">
    <property type="entry name" value="Acetyltransf_1"/>
    <property type="match status" value="1"/>
</dbReference>
<keyword evidence="3 7" id="KW-0808">Transferase</keyword>
<evidence type="ECO:0000259" key="6">
    <source>
        <dbReference type="PROSITE" id="PS51186"/>
    </source>
</evidence>
<evidence type="ECO:0000256" key="1">
    <source>
        <dbReference type="ARBA" id="ARBA00005395"/>
    </source>
</evidence>
<dbReference type="AlphaFoldDB" id="A0A1B8PJY8"/>
<dbReference type="GO" id="GO:0005737">
    <property type="term" value="C:cytoplasm"/>
    <property type="evidence" value="ECO:0007669"/>
    <property type="project" value="UniProtKB-SubCell"/>
</dbReference>
<gene>
    <name evidence="7" type="ORF">A9Z60_08420</name>
</gene>
<dbReference type="RefSeq" id="WP_066892941.1">
    <property type="nucleotide sequence ID" value="NZ_LZDN01000009.1"/>
</dbReference>
<feature type="domain" description="N-acetyltransferase" evidence="6">
    <location>
        <begin position="5"/>
        <end position="155"/>
    </location>
</feature>
<dbReference type="NCBIfam" id="TIGR01575">
    <property type="entry name" value="rimI"/>
    <property type="match status" value="1"/>
</dbReference>
<evidence type="ECO:0000256" key="2">
    <source>
        <dbReference type="ARBA" id="ARBA00022490"/>
    </source>
</evidence>
<dbReference type="Proteomes" id="UP000092671">
    <property type="component" value="Unassembled WGS sequence"/>
</dbReference>
<comment type="catalytic activity">
    <reaction evidence="5">
        <text>N-terminal L-alanyl-[ribosomal protein bS18] + acetyl-CoA = N-terminal N(alpha)-acetyl-L-alanyl-[ribosomal protein bS18] + CoA + H(+)</text>
        <dbReference type="Rhea" id="RHEA:43756"/>
        <dbReference type="Rhea" id="RHEA-COMP:10676"/>
        <dbReference type="Rhea" id="RHEA-COMP:10677"/>
        <dbReference type="ChEBI" id="CHEBI:15378"/>
        <dbReference type="ChEBI" id="CHEBI:57287"/>
        <dbReference type="ChEBI" id="CHEBI:57288"/>
        <dbReference type="ChEBI" id="CHEBI:64718"/>
        <dbReference type="ChEBI" id="CHEBI:83683"/>
        <dbReference type="EC" id="2.3.1.266"/>
    </reaction>
</comment>